<dbReference type="Proteomes" id="UP001202117">
    <property type="component" value="Unassembled WGS sequence"/>
</dbReference>
<dbReference type="PANTHER" id="PTHR43178">
    <property type="entry name" value="DIHYDROLIPOAMIDE ACETYLTRANSFERASE COMPONENT OF PYRUVATE DEHYDROGENASE COMPLEX"/>
    <property type="match status" value="1"/>
</dbReference>
<dbReference type="PANTHER" id="PTHR43178:SF5">
    <property type="entry name" value="LIPOAMIDE ACYLTRANSFERASE COMPONENT OF BRANCHED-CHAIN ALPHA-KETO ACID DEHYDROGENASE COMPLEX, MITOCHONDRIAL"/>
    <property type="match status" value="1"/>
</dbReference>
<dbReference type="InterPro" id="IPR023213">
    <property type="entry name" value="CAT-like_dom_sf"/>
</dbReference>
<feature type="domain" description="2-oxoacid dehydrogenase acyltransferase catalytic" evidence="5">
    <location>
        <begin position="26"/>
        <end position="244"/>
    </location>
</feature>
<keyword evidence="7" id="KW-1185">Reference proteome</keyword>
<dbReference type="RefSeq" id="WP_240569378.1">
    <property type="nucleotide sequence ID" value="NZ_JAKVPY010000023.1"/>
</dbReference>
<protein>
    <submittedName>
        <fullName evidence="6">2-oxo acid dehydrogenase subunit E2</fullName>
    </submittedName>
</protein>
<evidence type="ECO:0000313" key="6">
    <source>
        <dbReference type="EMBL" id="MCH4564782.1"/>
    </source>
</evidence>
<feature type="region of interest" description="Disordered" evidence="4">
    <location>
        <begin position="251"/>
        <end position="276"/>
    </location>
</feature>
<evidence type="ECO:0000256" key="2">
    <source>
        <dbReference type="ARBA" id="ARBA00022679"/>
    </source>
</evidence>
<accession>A0ABS9RY65</accession>
<evidence type="ECO:0000313" key="7">
    <source>
        <dbReference type="Proteomes" id="UP001202117"/>
    </source>
</evidence>
<name>A0ABS9RY65_9GAMM</name>
<evidence type="ECO:0000256" key="1">
    <source>
        <dbReference type="ARBA" id="ARBA00001938"/>
    </source>
</evidence>
<organism evidence="6 7">
    <name type="scientific">Halomonas flagellata</name>
    <dbReference type="NCBI Taxonomy" id="2920385"/>
    <lineage>
        <taxon>Bacteria</taxon>
        <taxon>Pseudomonadati</taxon>
        <taxon>Pseudomonadota</taxon>
        <taxon>Gammaproteobacteria</taxon>
        <taxon>Oceanospirillales</taxon>
        <taxon>Halomonadaceae</taxon>
        <taxon>Halomonas</taxon>
    </lineage>
</organism>
<evidence type="ECO:0000256" key="3">
    <source>
        <dbReference type="ARBA" id="ARBA00023315"/>
    </source>
</evidence>
<dbReference type="InterPro" id="IPR050743">
    <property type="entry name" value="2-oxoacid_DH_E2_comp"/>
</dbReference>
<keyword evidence="3" id="KW-0012">Acyltransferase</keyword>
<keyword evidence="2" id="KW-0808">Transferase</keyword>
<dbReference type="SUPFAM" id="SSF52777">
    <property type="entry name" value="CoA-dependent acyltransferases"/>
    <property type="match status" value="1"/>
</dbReference>
<feature type="compositionally biased region" description="Low complexity" evidence="4">
    <location>
        <begin position="9"/>
        <end position="22"/>
    </location>
</feature>
<comment type="caution">
    <text evidence="6">The sequence shown here is derived from an EMBL/GenBank/DDBJ whole genome shotgun (WGS) entry which is preliminary data.</text>
</comment>
<evidence type="ECO:0000259" key="5">
    <source>
        <dbReference type="Pfam" id="PF00198"/>
    </source>
</evidence>
<comment type="cofactor">
    <cofactor evidence="1">
        <name>(R)-lipoate</name>
        <dbReference type="ChEBI" id="CHEBI:83088"/>
    </cofactor>
</comment>
<dbReference type="EMBL" id="JAKVPY010000023">
    <property type="protein sequence ID" value="MCH4564782.1"/>
    <property type="molecule type" value="Genomic_DNA"/>
</dbReference>
<proteinExistence type="predicted"/>
<gene>
    <name evidence="6" type="ORF">MKP05_16920</name>
</gene>
<feature type="region of interest" description="Disordered" evidence="4">
    <location>
        <begin position="1"/>
        <end position="27"/>
    </location>
</feature>
<dbReference type="InterPro" id="IPR001078">
    <property type="entry name" value="2-oxoacid_DH_actylTfrase"/>
</dbReference>
<reference evidence="6 7" key="1">
    <citation type="submission" date="2022-02" db="EMBL/GenBank/DDBJ databases">
        <title>Halomonas fukangensis sp. nov., a halophilic bacterium isolated from a bulk soil of Kalidium foliatum at Fukang.</title>
        <authorList>
            <person name="Huang Y."/>
        </authorList>
    </citation>
    <scope>NUCLEOTIDE SEQUENCE [LARGE SCALE GENOMIC DNA]</scope>
    <source>
        <strain evidence="6 7">EGI 63088</strain>
    </source>
</reference>
<sequence length="276" mass="28737">MKLETHDTAPSAPEGAGPDASGAPPPRVVPLRGMRGMIASKMLQSLQSSAQLTHHASARLDALQALRERCKAHGRTAPSVQDLLLRLVVQTLADFPALNATLEENRITEHGAVHLGLAIPLPGDLLVAPALFDAQALPLGRLPEARRALVAKAQAGKLSVGELTGATFTVSNLGRSRVHHFTPILNVPQVAILGIGGVEARAVPVSGDWRAIDVIGLSLTFDHRAVNGAPAAAFLDALCERIETLAPEAFDGELAPPNESTHRGAGHDGPVTPGGV</sequence>
<dbReference type="Gene3D" id="3.30.559.10">
    <property type="entry name" value="Chloramphenicol acetyltransferase-like domain"/>
    <property type="match status" value="1"/>
</dbReference>
<dbReference type="Pfam" id="PF00198">
    <property type="entry name" value="2-oxoacid_dh"/>
    <property type="match status" value="1"/>
</dbReference>
<evidence type="ECO:0000256" key="4">
    <source>
        <dbReference type="SAM" id="MobiDB-lite"/>
    </source>
</evidence>